<keyword evidence="11" id="KW-1185">Reference proteome</keyword>
<proteinExistence type="inferred from homology"/>
<organism evidence="10 11">
    <name type="scientific">Rhodotorula diobovata</name>
    <dbReference type="NCBI Taxonomy" id="5288"/>
    <lineage>
        <taxon>Eukaryota</taxon>
        <taxon>Fungi</taxon>
        <taxon>Dikarya</taxon>
        <taxon>Basidiomycota</taxon>
        <taxon>Pucciniomycotina</taxon>
        <taxon>Microbotryomycetes</taxon>
        <taxon>Sporidiobolales</taxon>
        <taxon>Sporidiobolaceae</taxon>
        <taxon>Rhodotorula</taxon>
    </lineage>
</organism>
<dbReference type="GO" id="GO:0046872">
    <property type="term" value="F:metal ion binding"/>
    <property type="evidence" value="ECO:0007669"/>
    <property type="project" value="UniProtKB-KW"/>
</dbReference>
<gene>
    <name evidence="10" type="ORF">DMC30DRAFT_51975</name>
</gene>
<dbReference type="Proteomes" id="UP000311382">
    <property type="component" value="Unassembled WGS sequence"/>
</dbReference>
<evidence type="ECO:0000256" key="1">
    <source>
        <dbReference type="ARBA" id="ARBA00006247"/>
    </source>
</evidence>
<dbReference type="FunFam" id="3.40.630.10:FF:000027">
    <property type="entry name" value="N-fatty-acyl-amino acid synthase/hydrolase PM20D1"/>
    <property type="match status" value="1"/>
</dbReference>
<evidence type="ECO:0000256" key="2">
    <source>
        <dbReference type="ARBA" id="ARBA00022670"/>
    </source>
</evidence>
<dbReference type="InterPro" id="IPR017141">
    <property type="entry name" value="Pept_M20_carboxypep"/>
</dbReference>
<evidence type="ECO:0000256" key="8">
    <source>
        <dbReference type="SAM" id="MobiDB-lite"/>
    </source>
</evidence>
<comment type="caution">
    <text evidence="10">The sequence shown here is derived from an EMBL/GenBank/DDBJ whole genome shotgun (WGS) entry which is preliminary data.</text>
</comment>
<evidence type="ECO:0000313" key="11">
    <source>
        <dbReference type="Proteomes" id="UP000311382"/>
    </source>
</evidence>
<dbReference type="OrthoDB" id="3064516at2759"/>
<dbReference type="AlphaFoldDB" id="A0A5C5FRV1"/>
<feature type="domain" description="Peptidase M20 dimerisation" evidence="9">
    <location>
        <begin position="296"/>
        <end position="443"/>
    </location>
</feature>
<feature type="active site" evidence="6">
    <location>
        <position position="179"/>
    </location>
</feature>
<dbReference type="Pfam" id="PF07687">
    <property type="entry name" value="M20_dimer"/>
    <property type="match status" value="1"/>
</dbReference>
<name>A0A5C5FRV1_9BASI</name>
<evidence type="ECO:0000256" key="3">
    <source>
        <dbReference type="ARBA" id="ARBA00022723"/>
    </source>
</evidence>
<evidence type="ECO:0000256" key="7">
    <source>
        <dbReference type="PIRSR" id="PIRSR037217-2"/>
    </source>
</evidence>
<dbReference type="InterPro" id="IPR047177">
    <property type="entry name" value="Pept_M20A"/>
</dbReference>
<keyword evidence="3 7" id="KW-0479">Metal-binding</keyword>
<feature type="binding site" evidence="7">
    <location>
        <position position="177"/>
    </location>
    <ligand>
        <name>Zn(2+)</name>
        <dbReference type="ChEBI" id="CHEBI:29105"/>
        <label>2</label>
    </ligand>
</feature>
<feature type="binding site" evidence="7">
    <location>
        <position position="541"/>
    </location>
    <ligand>
        <name>Zn(2+)</name>
        <dbReference type="ChEBI" id="CHEBI:29105"/>
        <label>1</label>
    </ligand>
</feature>
<dbReference type="InterPro" id="IPR011650">
    <property type="entry name" value="Peptidase_M20_dimer"/>
</dbReference>
<dbReference type="PANTHER" id="PTHR45962:SF1">
    <property type="entry name" value="N-FATTY-ACYL-AMINO ACID SYNTHASE_HYDROLASE PM20D1"/>
    <property type="match status" value="1"/>
</dbReference>
<comment type="similarity">
    <text evidence="1">Belongs to the peptidase M20A family.</text>
</comment>
<feature type="binding site" evidence="7">
    <location>
        <position position="276"/>
    </location>
    <ligand>
        <name>Zn(2+)</name>
        <dbReference type="ChEBI" id="CHEBI:29105"/>
        <label>2</label>
    </ligand>
</feature>
<dbReference type="SUPFAM" id="SSF53187">
    <property type="entry name" value="Zn-dependent exopeptidases"/>
    <property type="match status" value="1"/>
</dbReference>
<reference evidence="10 11" key="1">
    <citation type="submission" date="2019-03" db="EMBL/GenBank/DDBJ databases">
        <title>Rhodosporidium diobovatum UCD-FST 08-225 genome sequencing, assembly, and annotation.</title>
        <authorList>
            <person name="Fakankun I.U."/>
            <person name="Fristensky B."/>
            <person name="Levin D.B."/>
        </authorList>
    </citation>
    <scope>NUCLEOTIDE SEQUENCE [LARGE SCALE GENOMIC DNA]</scope>
    <source>
        <strain evidence="10 11">UCD-FST 08-225</strain>
    </source>
</reference>
<feature type="binding site" evidence="7">
    <location>
        <position position="248"/>
    </location>
    <ligand>
        <name>Zn(2+)</name>
        <dbReference type="ChEBI" id="CHEBI:29105"/>
        <label>1</label>
    </ligand>
</feature>
<dbReference type="GO" id="GO:0051603">
    <property type="term" value="P:proteolysis involved in protein catabolic process"/>
    <property type="evidence" value="ECO:0007669"/>
    <property type="project" value="TreeGrafter"/>
</dbReference>
<dbReference type="SUPFAM" id="SSF55031">
    <property type="entry name" value="Bacterial exopeptidase dimerisation domain"/>
    <property type="match status" value="1"/>
</dbReference>
<dbReference type="EMBL" id="SOZI01000136">
    <property type="protein sequence ID" value="TNY18491.1"/>
    <property type="molecule type" value="Genomic_DNA"/>
</dbReference>
<feature type="region of interest" description="Disordered" evidence="8">
    <location>
        <begin position="1"/>
        <end position="29"/>
    </location>
</feature>
<sequence length="572" mass="62967">MGKPEVLPLAAEPLPTSTSSPPPTRSTSTSRARLAALLVLLPLAFWLSFPRHELDHLSWRAPTQGDRPVSILGASCPVQTEPKNVGPDWRPEQDDAYKQRAIERLQGAVRIPTESYDDMAGPEDPRFDIMGDLHGYLEKTFPRVWATLDVETVQKWGLLLTWKGSDDKLKPVVLMAHQDVVPVNPSTVDQWTYPPFDAHLDESGWIWGRGTADCKNTLIGLFAALDKLIEDDFKPSRTIILSSGFDEEIGGHRSAAYLASTLESRYGKDGVALVLDEGFTGVDTAYGVPFARFGMAEKGAVSVKLEVLTTGGHSSVPLSAHTGIGVLAQCITALEAHPSEPLLQTGNPMLQQLQCAADHGEVDKSWRRRIRNPKQWKKLGREMAREDPIMRAFLGTTQAVDLIEGGVKLNALPEYAAASVNYRIDFLSTVNETLERISSILEPVVAALNLTFSAYGSHKDVDNNVVRLSMVDTSAIESAPLTPTDGGAWDLMTGTTRHIWPGAVVAPSGMIANTDTKYSWPLSRNIYRFVPGSLELIKAFHTVDERIHIDAHLSGIRFFYKLLRNTEGWQAE</sequence>
<evidence type="ECO:0000259" key="9">
    <source>
        <dbReference type="Pfam" id="PF07687"/>
    </source>
</evidence>
<dbReference type="GO" id="GO:0004181">
    <property type="term" value="F:metallocarboxypeptidase activity"/>
    <property type="evidence" value="ECO:0007669"/>
    <property type="project" value="InterPro"/>
</dbReference>
<evidence type="ECO:0000256" key="4">
    <source>
        <dbReference type="ARBA" id="ARBA00022801"/>
    </source>
</evidence>
<dbReference type="InterPro" id="IPR002933">
    <property type="entry name" value="Peptidase_M20"/>
</dbReference>
<dbReference type="InterPro" id="IPR036264">
    <property type="entry name" value="Bact_exopeptidase_dim_dom"/>
</dbReference>
<evidence type="ECO:0000313" key="10">
    <source>
        <dbReference type="EMBL" id="TNY18491.1"/>
    </source>
</evidence>
<keyword evidence="2" id="KW-0645">Protease</keyword>
<accession>A0A5C5FRV1</accession>
<protein>
    <recommendedName>
        <fullName evidence="9">Peptidase M20 dimerisation domain-containing protein</fullName>
    </recommendedName>
</protein>
<feature type="binding site" evidence="7">
    <location>
        <position position="213"/>
    </location>
    <ligand>
        <name>Zn(2+)</name>
        <dbReference type="ChEBI" id="CHEBI:29105"/>
        <label>1</label>
    </ligand>
</feature>
<dbReference type="Gene3D" id="1.10.150.900">
    <property type="match status" value="1"/>
</dbReference>
<dbReference type="Pfam" id="PF01546">
    <property type="entry name" value="Peptidase_M20"/>
    <property type="match status" value="1"/>
</dbReference>
<keyword evidence="5 7" id="KW-0862">Zinc</keyword>
<keyword evidence="4" id="KW-0378">Hydrolase</keyword>
<dbReference type="Gene3D" id="3.30.70.360">
    <property type="match status" value="1"/>
</dbReference>
<dbReference type="PIRSF" id="PIRSF037217">
    <property type="entry name" value="Carboxypeptidase_S"/>
    <property type="match status" value="1"/>
</dbReference>
<dbReference type="STRING" id="5288.A0A5C5FRV1"/>
<dbReference type="CDD" id="cd05674">
    <property type="entry name" value="M20_yscS"/>
    <property type="match status" value="1"/>
</dbReference>
<dbReference type="Gene3D" id="3.40.630.10">
    <property type="entry name" value="Zn peptidases"/>
    <property type="match status" value="1"/>
</dbReference>
<feature type="active site" description="Proton acceptor" evidence="6">
    <location>
        <position position="247"/>
    </location>
</feature>
<evidence type="ECO:0000256" key="5">
    <source>
        <dbReference type="ARBA" id="ARBA00022833"/>
    </source>
</evidence>
<feature type="binding site" evidence="7">
    <location>
        <position position="213"/>
    </location>
    <ligand>
        <name>Zn(2+)</name>
        <dbReference type="ChEBI" id="CHEBI:29105"/>
        <label>2</label>
    </ligand>
</feature>
<dbReference type="PANTHER" id="PTHR45962">
    <property type="entry name" value="N-FATTY-ACYL-AMINO ACID SYNTHASE/HYDROLASE PM20D1"/>
    <property type="match status" value="1"/>
</dbReference>
<dbReference type="GO" id="GO:0000328">
    <property type="term" value="C:fungal-type vacuole lumen"/>
    <property type="evidence" value="ECO:0007669"/>
    <property type="project" value="TreeGrafter"/>
</dbReference>
<evidence type="ECO:0000256" key="6">
    <source>
        <dbReference type="PIRSR" id="PIRSR037217-1"/>
    </source>
</evidence>